<feature type="compositionally biased region" description="Basic and acidic residues" evidence="9">
    <location>
        <begin position="149"/>
        <end position="169"/>
    </location>
</feature>
<evidence type="ECO:0000256" key="3">
    <source>
        <dbReference type="ARBA" id="ARBA00022490"/>
    </source>
</evidence>
<dbReference type="OrthoDB" id="10258914at2759"/>
<keyword evidence="3" id="KW-0963">Cytoplasm</keyword>
<evidence type="ECO:0000256" key="4">
    <source>
        <dbReference type="ARBA" id="ARBA00022794"/>
    </source>
</evidence>
<dbReference type="Proteomes" id="UP000274131">
    <property type="component" value="Unassembled WGS sequence"/>
</dbReference>
<dbReference type="InterPro" id="IPR042576">
    <property type="entry name" value="TRAF3IP1_N_sf"/>
</dbReference>
<dbReference type="PANTHER" id="PTHR31363">
    <property type="entry name" value="TRAF3-INTERACTING PROTEIN 1"/>
    <property type="match status" value="1"/>
</dbReference>
<evidence type="ECO:0000259" key="10">
    <source>
        <dbReference type="Pfam" id="PF10243"/>
    </source>
</evidence>
<dbReference type="PANTHER" id="PTHR31363:SF0">
    <property type="entry name" value="TRAF3-INTERACTING PROTEIN 1"/>
    <property type="match status" value="1"/>
</dbReference>
<feature type="region of interest" description="Disordered" evidence="9">
    <location>
        <begin position="117"/>
        <end position="232"/>
    </location>
</feature>
<organism evidence="13">
    <name type="scientific">Enterobius vermicularis</name>
    <name type="common">Human pinworm</name>
    <dbReference type="NCBI Taxonomy" id="51028"/>
    <lineage>
        <taxon>Eukaryota</taxon>
        <taxon>Metazoa</taxon>
        <taxon>Ecdysozoa</taxon>
        <taxon>Nematoda</taxon>
        <taxon>Chromadorea</taxon>
        <taxon>Rhabditida</taxon>
        <taxon>Spirurina</taxon>
        <taxon>Oxyuridomorpha</taxon>
        <taxon>Oxyuroidea</taxon>
        <taxon>Oxyuridae</taxon>
        <taxon>Enterobius</taxon>
    </lineage>
</organism>
<evidence type="ECO:0000256" key="5">
    <source>
        <dbReference type="ARBA" id="ARBA00023054"/>
    </source>
</evidence>
<evidence type="ECO:0000256" key="7">
    <source>
        <dbReference type="ARBA" id="ARBA00023273"/>
    </source>
</evidence>
<evidence type="ECO:0000256" key="1">
    <source>
        <dbReference type="ARBA" id="ARBA00004120"/>
    </source>
</evidence>
<protein>
    <submittedName>
        <fullName evidence="13">MIP-T3 domain-containing protein</fullName>
    </submittedName>
</protein>
<feature type="compositionally biased region" description="Basic and acidic residues" evidence="9">
    <location>
        <begin position="208"/>
        <end position="232"/>
    </location>
</feature>
<dbReference type="GO" id="GO:0060271">
    <property type="term" value="P:cilium assembly"/>
    <property type="evidence" value="ECO:0007669"/>
    <property type="project" value="TreeGrafter"/>
</dbReference>
<dbReference type="InterPro" id="IPR040468">
    <property type="entry name" value="TRAF3IP1_N"/>
</dbReference>
<dbReference type="AlphaFoldDB" id="A0A0N4VKE2"/>
<keyword evidence="4" id="KW-0970">Cilium biogenesis/degradation</keyword>
<dbReference type="GO" id="GO:0036064">
    <property type="term" value="C:ciliary basal body"/>
    <property type="evidence" value="ECO:0007669"/>
    <property type="project" value="TreeGrafter"/>
</dbReference>
<proteinExistence type="inferred from homology"/>
<dbReference type="GO" id="GO:0005930">
    <property type="term" value="C:axoneme"/>
    <property type="evidence" value="ECO:0007669"/>
    <property type="project" value="UniProtKB-SubCell"/>
</dbReference>
<comment type="subcellular location">
    <subcellularLocation>
        <location evidence="2">Cytoplasm</location>
        <location evidence="2">Cytoskeleton</location>
        <location evidence="2">Cilium axoneme</location>
    </subcellularLocation>
    <subcellularLocation>
        <location evidence="1">Cytoplasm</location>
        <location evidence="1">Cytoskeleton</location>
        <location evidence="1">Cilium basal body</location>
    </subcellularLocation>
</comment>
<evidence type="ECO:0000256" key="9">
    <source>
        <dbReference type="SAM" id="MobiDB-lite"/>
    </source>
</evidence>
<feature type="compositionally biased region" description="Basic and acidic residues" evidence="9">
    <location>
        <begin position="117"/>
        <end position="132"/>
    </location>
</feature>
<evidence type="ECO:0000313" key="11">
    <source>
        <dbReference type="EMBL" id="VDD95887.1"/>
    </source>
</evidence>
<reference evidence="13" key="1">
    <citation type="submission" date="2017-02" db="UniProtKB">
        <authorList>
            <consortium name="WormBaseParasite"/>
        </authorList>
    </citation>
    <scope>IDENTIFICATION</scope>
</reference>
<evidence type="ECO:0000313" key="12">
    <source>
        <dbReference type="Proteomes" id="UP000274131"/>
    </source>
</evidence>
<evidence type="ECO:0000256" key="2">
    <source>
        <dbReference type="ARBA" id="ARBA00004430"/>
    </source>
</evidence>
<reference evidence="11 12" key="2">
    <citation type="submission" date="2018-10" db="EMBL/GenBank/DDBJ databases">
        <authorList>
            <consortium name="Pathogen Informatics"/>
        </authorList>
    </citation>
    <scope>NUCLEOTIDE SEQUENCE [LARGE SCALE GENOMIC DNA]</scope>
</reference>
<evidence type="ECO:0000256" key="6">
    <source>
        <dbReference type="ARBA" id="ARBA00023212"/>
    </source>
</evidence>
<keyword evidence="5" id="KW-0175">Coiled coil</keyword>
<dbReference type="Gene3D" id="1.10.418.50">
    <property type="entry name" value="Microtubule-binding protein MIP-T3"/>
    <property type="match status" value="1"/>
</dbReference>
<feature type="compositionally biased region" description="Basic residues" evidence="9">
    <location>
        <begin position="133"/>
        <end position="143"/>
    </location>
</feature>
<gene>
    <name evidence="11" type="ORF">EVEC_LOCUS10638</name>
</gene>
<keyword evidence="6" id="KW-0206">Cytoskeleton</keyword>
<keyword evidence="7" id="KW-0966">Cell projection</keyword>
<dbReference type="InterPro" id="IPR018799">
    <property type="entry name" value="TRAF3IP1"/>
</dbReference>
<dbReference type="GO" id="GO:0070507">
    <property type="term" value="P:regulation of microtubule cytoskeleton organization"/>
    <property type="evidence" value="ECO:0007669"/>
    <property type="project" value="TreeGrafter"/>
</dbReference>
<evidence type="ECO:0000256" key="8">
    <source>
        <dbReference type="ARBA" id="ARBA00043971"/>
    </source>
</evidence>
<dbReference type="GO" id="GO:0008017">
    <property type="term" value="F:microtubule binding"/>
    <property type="evidence" value="ECO:0007669"/>
    <property type="project" value="InterPro"/>
</dbReference>
<keyword evidence="12" id="KW-1185">Reference proteome</keyword>
<dbReference type="GO" id="GO:0042073">
    <property type="term" value="P:intraciliary transport"/>
    <property type="evidence" value="ECO:0007669"/>
    <property type="project" value="TreeGrafter"/>
</dbReference>
<name>A0A0N4VKE2_ENTVE</name>
<dbReference type="STRING" id="51028.A0A0N4VKE2"/>
<comment type="similarity">
    <text evidence="8">Belongs to the TRAF3IP1 family.</text>
</comment>
<sequence length="403" mass="45600">MNKEETKQLLQPLINSPPLTDQLLQRPPFRFLLDIVIEVSKETNFLKDVFTAEELDISTMINKETKAAFLKKLISVLNTDGSLDDVKAGKILAGKEAEKTNLLLQKLAKEAAKFARKYDSEHQENWKENVKEKKTKTKEKKRSSGSSRSSKERLKHEEPEEGPSREKEERKKRKEHRSRERASSKENLQIANKDESKSSGKNGKKSHGRNEEKREHAKGNKVKGEENREHSGKVSHLVGVGVLPILFLADSALTISLKLFHFEVCRNKACRPIVPLPTRPQTSMGRPGTAVARLAPPKVKKKQVAEIEVKPEKVTLSYSKILLFNVLFNVEILNLNSEEHGSLVKKILSTKKELEAGLQDDTFASTSLFDDNQRNQHKTQASFVVTSIFIISMSDISCRNLFL</sequence>
<evidence type="ECO:0000313" key="13">
    <source>
        <dbReference type="WBParaSite" id="EVEC_0001133001-mRNA-1"/>
    </source>
</evidence>
<dbReference type="EMBL" id="UXUI01011028">
    <property type="protein sequence ID" value="VDD95887.1"/>
    <property type="molecule type" value="Genomic_DNA"/>
</dbReference>
<dbReference type="WBParaSite" id="EVEC_0001133001-mRNA-1">
    <property type="protein sequence ID" value="EVEC_0001133001-mRNA-1"/>
    <property type="gene ID" value="EVEC_0001133001"/>
</dbReference>
<accession>A0A0N4VKE2</accession>
<feature type="domain" description="TRAF3-interacting protein 1 N-terminal" evidence="10">
    <location>
        <begin position="4"/>
        <end position="112"/>
    </location>
</feature>
<dbReference type="Pfam" id="PF10243">
    <property type="entry name" value="MIP-T3"/>
    <property type="match status" value="1"/>
</dbReference>
<dbReference type="GO" id="GO:0030992">
    <property type="term" value="C:intraciliary transport particle B"/>
    <property type="evidence" value="ECO:0007669"/>
    <property type="project" value="TreeGrafter"/>
</dbReference>